<evidence type="ECO:0008006" key="4">
    <source>
        <dbReference type="Google" id="ProtNLM"/>
    </source>
</evidence>
<name>A0A4Y2RLK5_ARAVE</name>
<dbReference type="Proteomes" id="UP000499080">
    <property type="component" value="Unassembled WGS sequence"/>
</dbReference>
<dbReference type="EMBL" id="BGPR01017333">
    <property type="protein sequence ID" value="GBN75785.1"/>
    <property type="molecule type" value="Genomic_DNA"/>
</dbReference>
<protein>
    <recommendedName>
        <fullName evidence="4">Gustatory receptor</fullName>
    </recommendedName>
</protein>
<comment type="caution">
    <text evidence="2">The sequence shown here is derived from an EMBL/GenBank/DDBJ whole genome shotgun (WGS) entry which is preliminary data.</text>
</comment>
<keyword evidence="3" id="KW-1185">Reference proteome</keyword>
<feature type="transmembrane region" description="Helical" evidence="1">
    <location>
        <begin position="29"/>
        <end position="48"/>
    </location>
</feature>
<dbReference type="AlphaFoldDB" id="A0A4Y2RLK5"/>
<accession>A0A4Y2RLK5</accession>
<sequence length="286" mass="32845">MRRRRKQLAAANLKLGGISLPSYCKKINFLAFILLCMPAVYSISLMSICSIRKAAKYEAFGNEVKDPVLQILLINFKWFMYIIVYPTSVNFIVLLLCTFCLRCSSLISNMVNEISGITPEKFGPSMQIHILRVKARVDESLCNLQDVFSLPILFIIVAHLLSCSTSIGWFLYYGFKHYHCAMRVQAAFFGINSSVSLIIMFWVAGGVPGKLQRLKETFFNKSHLRLILSPLMNEPQFKREILDKPDFVFTGYDIISLRRRTLFVLFGSMITYTVLVVSTRDFFKEY</sequence>
<feature type="transmembrane region" description="Helical" evidence="1">
    <location>
        <begin position="150"/>
        <end position="172"/>
    </location>
</feature>
<evidence type="ECO:0000256" key="1">
    <source>
        <dbReference type="SAM" id="Phobius"/>
    </source>
</evidence>
<evidence type="ECO:0000313" key="2">
    <source>
        <dbReference type="EMBL" id="GBN75785.1"/>
    </source>
</evidence>
<gene>
    <name evidence="2" type="ORF">AVEN_40702_1</name>
</gene>
<feature type="transmembrane region" description="Helical" evidence="1">
    <location>
        <begin position="184"/>
        <end position="205"/>
    </location>
</feature>
<keyword evidence="1" id="KW-1133">Transmembrane helix</keyword>
<evidence type="ECO:0000313" key="3">
    <source>
        <dbReference type="Proteomes" id="UP000499080"/>
    </source>
</evidence>
<keyword evidence="1" id="KW-0472">Membrane</keyword>
<feature type="transmembrane region" description="Helical" evidence="1">
    <location>
        <begin position="78"/>
        <end position="101"/>
    </location>
</feature>
<keyword evidence="1" id="KW-0812">Transmembrane</keyword>
<feature type="transmembrane region" description="Helical" evidence="1">
    <location>
        <begin position="262"/>
        <end position="283"/>
    </location>
</feature>
<organism evidence="2 3">
    <name type="scientific">Araneus ventricosus</name>
    <name type="common">Orbweaver spider</name>
    <name type="synonym">Epeira ventricosa</name>
    <dbReference type="NCBI Taxonomy" id="182803"/>
    <lineage>
        <taxon>Eukaryota</taxon>
        <taxon>Metazoa</taxon>
        <taxon>Ecdysozoa</taxon>
        <taxon>Arthropoda</taxon>
        <taxon>Chelicerata</taxon>
        <taxon>Arachnida</taxon>
        <taxon>Araneae</taxon>
        <taxon>Araneomorphae</taxon>
        <taxon>Entelegynae</taxon>
        <taxon>Araneoidea</taxon>
        <taxon>Araneidae</taxon>
        <taxon>Araneus</taxon>
    </lineage>
</organism>
<reference evidence="2 3" key="1">
    <citation type="journal article" date="2019" name="Sci. Rep.">
        <title>Orb-weaving spider Araneus ventricosus genome elucidates the spidroin gene catalogue.</title>
        <authorList>
            <person name="Kono N."/>
            <person name="Nakamura H."/>
            <person name="Ohtoshi R."/>
            <person name="Moran D.A.P."/>
            <person name="Shinohara A."/>
            <person name="Yoshida Y."/>
            <person name="Fujiwara M."/>
            <person name="Mori M."/>
            <person name="Tomita M."/>
            <person name="Arakawa K."/>
        </authorList>
    </citation>
    <scope>NUCLEOTIDE SEQUENCE [LARGE SCALE GENOMIC DNA]</scope>
</reference>
<proteinExistence type="predicted"/>
<dbReference type="OrthoDB" id="6436076at2759"/>